<evidence type="ECO:0000313" key="2">
    <source>
        <dbReference type="Proteomes" id="UP001589896"/>
    </source>
</evidence>
<dbReference type="Pfam" id="PF09837">
    <property type="entry name" value="DUF2064"/>
    <property type="match status" value="1"/>
</dbReference>
<dbReference type="PANTHER" id="PTHR36529:SF1">
    <property type="entry name" value="GLYCOSYLTRANSFERASE"/>
    <property type="match status" value="1"/>
</dbReference>
<dbReference type="SUPFAM" id="SSF53448">
    <property type="entry name" value="Nucleotide-diphospho-sugar transferases"/>
    <property type="match status" value="1"/>
</dbReference>
<dbReference type="Gene3D" id="3.90.550.10">
    <property type="entry name" value="Spore Coat Polysaccharide Biosynthesis Protein SpsA, Chain A"/>
    <property type="match status" value="1"/>
</dbReference>
<comment type="caution">
    <text evidence="1">The sequence shown here is derived from an EMBL/GenBank/DDBJ whole genome shotgun (WGS) entry which is preliminary data.</text>
</comment>
<dbReference type="PANTHER" id="PTHR36529">
    <property type="entry name" value="SLL1095 PROTEIN"/>
    <property type="match status" value="1"/>
</dbReference>
<organism evidence="1 2">
    <name type="scientific">Lysobacter korlensis</name>
    <dbReference type="NCBI Taxonomy" id="553636"/>
    <lineage>
        <taxon>Bacteria</taxon>
        <taxon>Pseudomonadati</taxon>
        <taxon>Pseudomonadota</taxon>
        <taxon>Gammaproteobacteria</taxon>
        <taxon>Lysobacterales</taxon>
        <taxon>Lysobacteraceae</taxon>
        <taxon>Lysobacter</taxon>
    </lineage>
</organism>
<keyword evidence="2" id="KW-1185">Reference proteome</keyword>
<sequence>MSGCGLAIFVKTPVLSPAKTRLWPALGRARAEALYLECAAAVASVAEQAQRASMVQPYWAVAEAEGLDAPIWQRLPRLSQGEGGLGARMAGVYSQLLHRHRAAVLIGADAPQLQASMIAQAAAWLDAPVPRLVLGRAEDGGFWLFGGNVALDEAAWEGVAYSRADTAECFEAVFSGSGEWLQLPVVRDLDTIDDLAPVHAALAALHAATPEQRRVSNWLDDALAPAGVPQWTA</sequence>
<accession>A0ABV6RSG2</accession>
<dbReference type="InterPro" id="IPR018641">
    <property type="entry name" value="Trfase_1_rSAM/seldom-assoc"/>
</dbReference>
<dbReference type="Proteomes" id="UP001589896">
    <property type="component" value="Unassembled WGS sequence"/>
</dbReference>
<dbReference type="EMBL" id="JBHLTG010000004">
    <property type="protein sequence ID" value="MFC0679920.1"/>
    <property type="molecule type" value="Genomic_DNA"/>
</dbReference>
<proteinExistence type="predicted"/>
<dbReference type="RefSeq" id="WP_386671123.1">
    <property type="nucleotide sequence ID" value="NZ_JBHLTG010000004.1"/>
</dbReference>
<reference evidence="1 2" key="1">
    <citation type="submission" date="2024-09" db="EMBL/GenBank/DDBJ databases">
        <authorList>
            <person name="Sun Q."/>
            <person name="Mori K."/>
        </authorList>
    </citation>
    <scope>NUCLEOTIDE SEQUENCE [LARGE SCALE GENOMIC DNA]</scope>
    <source>
        <strain evidence="1 2">KCTC 23076</strain>
    </source>
</reference>
<evidence type="ECO:0000313" key="1">
    <source>
        <dbReference type="EMBL" id="MFC0679920.1"/>
    </source>
</evidence>
<name>A0ABV6RSG2_9GAMM</name>
<protein>
    <submittedName>
        <fullName evidence="1">DUF2064 domain-containing protein</fullName>
    </submittedName>
</protein>
<gene>
    <name evidence="1" type="ORF">ACFFGH_18945</name>
</gene>
<dbReference type="InterPro" id="IPR029044">
    <property type="entry name" value="Nucleotide-diphossugar_trans"/>
</dbReference>